<evidence type="ECO:0000313" key="6">
    <source>
        <dbReference type="EMBL" id="QTH71161.1"/>
    </source>
</evidence>
<dbReference type="Pfam" id="PF02826">
    <property type="entry name" value="2-Hacid_dh_C"/>
    <property type="match status" value="1"/>
</dbReference>
<dbReference type="InterPro" id="IPR036291">
    <property type="entry name" value="NAD(P)-bd_dom_sf"/>
</dbReference>
<dbReference type="Gene3D" id="3.40.50.720">
    <property type="entry name" value="NAD(P)-binding Rossmann-like Domain"/>
    <property type="match status" value="2"/>
</dbReference>
<dbReference type="KEGG" id="pxi:J5O05_15320"/>
<comment type="similarity">
    <text evidence="3">Belongs to the D-isomer specific 2-hydroxyacid dehydrogenase family.</text>
</comment>
<dbReference type="InterPro" id="IPR006139">
    <property type="entry name" value="D-isomer_2_OHA_DH_cat_dom"/>
</dbReference>
<keyword evidence="1 3" id="KW-0560">Oxidoreductase</keyword>
<evidence type="ECO:0000313" key="7">
    <source>
        <dbReference type="Proteomes" id="UP000664904"/>
    </source>
</evidence>
<dbReference type="PANTHER" id="PTHR43333">
    <property type="entry name" value="2-HACID_DH_C DOMAIN-CONTAINING PROTEIN"/>
    <property type="match status" value="1"/>
</dbReference>
<name>A0A975DG03_9GAMM</name>
<dbReference type="GO" id="GO:0016616">
    <property type="term" value="F:oxidoreductase activity, acting on the CH-OH group of donors, NAD or NADP as acceptor"/>
    <property type="evidence" value="ECO:0007669"/>
    <property type="project" value="InterPro"/>
</dbReference>
<dbReference type="CDD" id="cd12164">
    <property type="entry name" value="GDH_like_2"/>
    <property type="match status" value="1"/>
</dbReference>
<dbReference type="GO" id="GO:0051287">
    <property type="term" value="F:NAD binding"/>
    <property type="evidence" value="ECO:0007669"/>
    <property type="project" value="InterPro"/>
</dbReference>
<gene>
    <name evidence="6" type="ORF">J5O05_15320</name>
</gene>
<dbReference type="RefSeq" id="WP_208842802.1">
    <property type="nucleotide sequence ID" value="NZ_CP072133.1"/>
</dbReference>
<dbReference type="Proteomes" id="UP000664904">
    <property type="component" value="Chromosome"/>
</dbReference>
<dbReference type="InterPro" id="IPR006140">
    <property type="entry name" value="D-isomer_DH_NAD-bd"/>
</dbReference>
<feature type="domain" description="D-isomer specific 2-hydroxyacid dehydrogenase catalytic" evidence="4">
    <location>
        <begin position="50"/>
        <end position="300"/>
    </location>
</feature>
<evidence type="ECO:0000256" key="3">
    <source>
        <dbReference type="RuleBase" id="RU003719"/>
    </source>
</evidence>
<reference evidence="6" key="1">
    <citation type="submission" date="2021-03" db="EMBL/GenBank/DDBJ databases">
        <title>Complete Genome of Pseudoalteromonas xiamenensis STKMTI.2, a new potential marine bacterium producing anti-Vibrio compounds.</title>
        <authorList>
            <person name="Handayani D.P."/>
            <person name="Isnansetyo A."/>
            <person name="Istiqomah I."/>
            <person name="Jumina J."/>
        </authorList>
    </citation>
    <scope>NUCLEOTIDE SEQUENCE</scope>
    <source>
        <strain evidence="6">STKMTI.2</strain>
    </source>
</reference>
<dbReference type="AlphaFoldDB" id="A0A975DG03"/>
<accession>A0A975DG03</accession>
<evidence type="ECO:0000259" key="4">
    <source>
        <dbReference type="Pfam" id="PF00389"/>
    </source>
</evidence>
<dbReference type="PANTHER" id="PTHR43333:SF1">
    <property type="entry name" value="D-ISOMER SPECIFIC 2-HYDROXYACID DEHYDROGENASE NAD-BINDING DOMAIN-CONTAINING PROTEIN"/>
    <property type="match status" value="1"/>
</dbReference>
<evidence type="ECO:0000256" key="2">
    <source>
        <dbReference type="ARBA" id="ARBA00023027"/>
    </source>
</evidence>
<evidence type="ECO:0000256" key="1">
    <source>
        <dbReference type="ARBA" id="ARBA00023002"/>
    </source>
</evidence>
<protein>
    <submittedName>
        <fullName evidence="6">Glyoxylate/hydroxypyruvate reductase A</fullName>
    </submittedName>
</protein>
<dbReference type="EMBL" id="CP072133">
    <property type="protein sequence ID" value="QTH71161.1"/>
    <property type="molecule type" value="Genomic_DNA"/>
</dbReference>
<dbReference type="SUPFAM" id="SSF51735">
    <property type="entry name" value="NAD(P)-binding Rossmann-fold domains"/>
    <property type="match status" value="1"/>
</dbReference>
<keyword evidence="7" id="KW-1185">Reference proteome</keyword>
<keyword evidence="2" id="KW-0520">NAD</keyword>
<evidence type="ECO:0000259" key="5">
    <source>
        <dbReference type="Pfam" id="PF02826"/>
    </source>
</evidence>
<feature type="domain" description="D-isomer specific 2-hydroxyacid dehydrogenase NAD-binding" evidence="5">
    <location>
        <begin position="101"/>
        <end position="271"/>
    </location>
</feature>
<organism evidence="6 7">
    <name type="scientific">Pseudoalteromonas xiamenensis</name>
    <dbReference type="NCBI Taxonomy" id="882626"/>
    <lineage>
        <taxon>Bacteria</taxon>
        <taxon>Pseudomonadati</taxon>
        <taxon>Pseudomonadota</taxon>
        <taxon>Gammaproteobacteria</taxon>
        <taxon>Alteromonadales</taxon>
        <taxon>Pseudoalteromonadaceae</taxon>
        <taxon>Pseudoalteromonas</taxon>
    </lineage>
</organism>
<sequence>MSLLVCVPNRDNSKLIDKLQQLLPDTDIQIWPDITSFEKIEVVLAWNAPSSLWSQLPNLKLVQSYGAGVDSIDFDSLPEGVQVARIVDTSLATDMAEYVLTHVLAHKLRLSQYIRQQKEQIWKPNRAFPHNKVGILGFGQLGQAAADRLLQNGFEVSAWSASEKQHNKVHCVHGQEGLWSLVEAADYVVCLLPLTEETTGILNRDFFSKMPEHAVLINVARGKHLVEQDLVDALDAGELRAATLDVFTVEPLVAAHPFWSHEKITITPHAAALTCLNTAIHQIAENVLNVASNKEIQHLVDKRKGY</sequence>
<proteinExistence type="inferred from homology"/>
<dbReference type="SUPFAM" id="SSF52283">
    <property type="entry name" value="Formate/glycerate dehydrogenase catalytic domain-like"/>
    <property type="match status" value="1"/>
</dbReference>
<dbReference type="Pfam" id="PF00389">
    <property type="entry name" value="2-Hacid_dh"/>
    <property type="match status" value="1"/>
</dbReference>